<gene>
    <name evidence="2" type="ORF">K7G82_09400</name>
</gene>
<keyword evidence="3" id="KW-1185">Reference proteome</keyword>
<dbReference type="Proteomes" id="UP000706039">
    <property type="component" value="Unassembled WGS sequence"/>
</dbReference>
<dbReference type="Gene3D" id="3.10.620.30">
    <property type="match status" value="1"/>
</dbReference>
<evidence type="ECO:0000313" key="2">
    <source>
        <dbReference type="EMBL" id="MBY8822507.1"/>
    </source>
</evidence>
<dbReference type="SMART" id="SM00460">
    <property type="entry name" value="TGc"/>
    <property type="match status" value="1"/>
</dbReference>
<organism evidence="2 3">
    <name type="scientific">Sphingomonas colocasiae</name>
    <dbReference type="NCBI Taxonomy" id="1848973"/>
    <lineage>
        <taxon>Bacteria</taxon>
        <taxon>Pseudomonadati</taxon>
        <taxon>Pseudomonadota</taxon>
        <taxon>Alphaproteobacteria</taxon>
        <taxon>Sphingomonadales</taxon>
        <taxon>Sphingomonadaceae</taxon>
        <taxon>Sphingomonas</taxon>
    </lineage>
</organism>
<evidence type="ECO:0000259" key="1">
    <source>
        <dbReference type="SMART" id="SM00460"/>
    </source>
</evidence>
<dbReference type="RefSeq" id="WP_222989583.1">
    <property type="nucleotide sequence ID" value="NZ_JAINVV010000004.1"/>
</dbReference>
<feature type="domain" description="Transglutaminase-like" evidence="1">
    <location>
        <begin position="159"/>
        <end position="224"/>
    </location>
</feature>
<accession>A0ABS7PMH0</accession>
<proteinExistence type="predicted"/>
<dbReference type="PANTHER" id="PTHR33490:SF6">
    <property type="entry name" value="SLL1049 PROTEIN"/>
    <property type="match status" value="1"/>
</dbReference>
<comment type="caution">
    <text evidence="2">The sequence shown here is derived from an EMBL/GenBank/DDBJ whole genome shotgun (WGS) entry which is preliminary data.</text>
</comment>
<dbReference type="PANTHER" id="PTHR33490">
    <property type="entry name" value="BLR5614 PROTEIN-RELATED"/>
    <property type="match status" value="1"/>
</dbReference>
<dbReference type="SUPFAM" id="SSF54001">
    <property type="entry name" value="Cysteine proteinases"/>
    <property type="match status" value="1"/>
</dbReference>
<evidence type="ECO:0000313" key="3">
    <source>
        <dbReference type="Proteomes" id="UP000706039"/>
    </source>
</evidence>
<dbReference type="InterPro" id="IPR002931">
    <property type="entry name" value="Transglutaminase-like"/>
</dbReference>
<dbReference type="Pfam" id="PF01841">
    <property type="entry name" value="Transglut_core"/>
    <property type="match status" value="1"/>
</dbReference>
<dbReference type="EMBL" id="JAINVV010000004">
    <property type="protein sequence ID" value="MBY8822507.1"/>
    <property type="molecule type" value="Genomic_DNA"/>
</dbReference>
<sequence>MHLTIDYRTDYRFSQPQTRIIQLLRVTPDSHAGQIIVNWTLDVECDARLRNHVDGYGNKVTMLYVPGPVDHVSVNVWGEVFTDDTAGVIRDAPEPLPPAIFLRSTPLSRPNGAIVDLATRLAEVEKDELSRLHLLNRELNRRMRFDPGKTQVDTDAGSAFEAGHGVCQDFAHIFCAAARAMGTPARYVSGHLFRRDGLEEQPAAHAWTEAYVTGFGWIAFDPANGICGDDAYVRVATGLDYAAAAPLSGARTGGGHENLSVAVRVSMSQSQQQN</sequence>
<dbReference type="Pfam" id="PF08379">
    <property type="entry name" value="Bact_transglu_N"/>
    <property type="match status" value="1"/>
</dbReference>
<dbReference type="InterPro" id="IPR013589">
    <property type="entry name" value="Bac_transglu_N"/>
</dbReference>
<dbReference type="InterPro" id="IPR038765">
    <property type="entry name" value="Papain-like_cys_pep_sf"/>
</dbReference>
<protein>
    <submittedName>
        <fullName evidence="2">Transglutaminase family protein</fullName>
    </submittedName>
</protein>
<reference evidence="2 3" key="1">
    <citation type="submission" date="2021-08" db="EMBL/GenBank/DDBJ databases">
        <authorList>
            <person name="Tuo L."/>
        </authorList>
    </citation>
    <scope>NUCLEOTIDE SEQUENCE [LARGE SCALE GENOMIC DNA]</scope>
    <source>
        <strain evidence="2 3">JCM 31229</strain>
    </source>
</reference>
<name>A0ABS7PMH0_9SPHN</name>